<protein>
    <recommendedName>
        <fullName evidence="4">NosL family protein</fullName>
    </recommendedName>
</protein>
<dbReference type="RefSeq" id="WP_101684565.1">
    <property type="nucleotide sequence ID" value="NZ_PJRP01000017.1"/>
</dbReference>
<evidence type="ECO:0000256" key="1">
    <source>
        <dbReference type="SAM" id="SignalP"/>
    </source>
</evidence>
<name>A0A2N5C5P3_9BURK</name>
<dbReference type="Proteomes" id="UP000234341">
    <property type="component" value="Unassembled WGS sequence"/>
</dbReference>
<feature type="signal peptide" evidence="1">
    <location>
        <begin position="1"/>
        <end position="23"/>
    </location>
</feature>
<dbReference type="AlphaFoldDB" id="A0A2N5C5P3"/>
<feature type="chain" id="PRO_5014827226" description="NosL family protein" evidence="1">
    <location>
        <begin position="24"/>
        <end position="76"/>
    </location>
</feature>
<evidence type="ECO:0008006" key="4">
    <source>
        <dbReference type="Google" id="ProtNLM"/>
    </source>
</evidence>
<gene>
    <name evidence="2" type="ORF">CYJ10_27330</name>
</gene>
<sequence length="76" mass="7975">MKILIPLAAAGLAAFAAQSYAFAGRTETTTCADCYTHVAATRDPFTDGARTGKFDVFADGEKVTDARDPYTDGAHA</sequence>
<reference evidence="2 3" key="1">
    <citation type="submission" date="2017-12" db="EMBL/GenBank/DDBJ databases">
        <title>Genome sequence of the active heterotrophic nitrifier-denitrifier, Cupriavidus pauculus UM1.</title>
        <authorList>
            <person name="Putonti C."/>
            <person name="Castignetti D."/>
        </authorList>
    </citation>
    <scope>NUCLEOTIDE SEQUENCE [LARGE SCALE GENOMIC DNA]</scope>
    <source>
        <strain evidence="2 3">UM1</strain>
    </source>
</reference>
<evidence type="ECO:0000313" key="3">
    <source>
        <dbReference type="Proteomes" id="UP000234341"/>
    </source>
</evidence>
<accession>A0A2N5C5P3</accession>
<organism evidence="2 3">
    <name type="scientific">Cupriavidus pauculus</name>
    <dbReference type="NCBI Taxonomy" id="82633"/>
    <lineage>
        <taxon>Bacteria</taxon>
        <taxon>Pseudomonadati</taxon>
        <taxon>Pseudomonadota</taxon>
        <taxon>Betaproteobacteria</taxon>
        <taxon>Burkholderiales</taxon>
        <taxon>Burkholderiaceae</taxon>
        <taxon>Cupriavidus</taxon>
    </lineage>
</organism>
<dbReference type="EMBL" id="PJRP01000017">
    <property type="protein sequence ID" value="PLP97541.1"/>
    <property type="molecule type" value="Genomic_DNA"/>
</dbReference>
<evidence type="ECO:0000313" key="2">
    <source>
        <dbReference type="EMBL" id="PLP97541.1"/>
    </source>
</evidence>
<keyword evidence="1" id="KW-0732">Signal</keyword>
<dbReference type="OrthoDB" id="8967278at2"/>
<comment type="caution">
    <text evidence="2">The sequence shown here is derived from an EMBL/GenBank/DDBJ whole genome shotgun (WGS) entry which is preliminary data.</text>
</comment>
<proteinExistence type="predicted"/>